<keyword evidence="2" id="KW-1003">Cell membrane</keyword>
<dbReference type="AlphaFoldDB" id="A0AAP8GEP4"/>
<keyword evidence="7 11" id="KW-0067">ATP-binding</keyword>
<protein>
    <submittedName>
        <fullName evidence="11">L-arabinose ABC transporter ATP-binding protein AraG</fullName>
        <ecNumber evidence="11">3.6.3.17</ecNumber>
    </submittedName>
</protein>
<evidence type="ECO:0000313" key="11">
    <source>
        <dbReference type="EMBL" id="PJG35943.1"/>
    </source>
</evidence>
<gene>
    <name evidence="11" type="primary">araG</name>
    <name evidence="11" type="ORF">CGZ54_31265</name>
</gene>
<evidence type="ECO:0000256" key="6">
    <source>
        <dbReference type="ARBA" id="ARBA00022741"/>
    </source>
</evidence>
<feature type="non-terminal residue" evidence="11">
    <location>
        <position position="122"/>
    </location>
</feature>
<keyword evidence="8" id="KW-1278">Translocase</keyword>
<dbReference type="InterPro" id="IPR050107">
    <property type="entry name" value="ABC_carbohydrate_import_ATPase"/>
</dbReference>
<dbReference type="Pfam" id="PF00005">
    <property type="entry name" value="ABC_tran"/>
    <property type="match status" value="1"/>
</dbReference>
<evidence type="ECO:0000256" key="7">
    <source>
        <dbReference type="ARBA" id="ARBA00022840"/>
    </source>
</evidence>
<name>A0AAP8GEP4_9ENTR</name>
<evidence type="ECO:0000256" key="2">
    <source>
        <dbReference type="ARBA" id="ARBA00022475"/>
    </source>
</evidence>
<evidence type="ECO:0000256" key="5">
    <source>
        <dbReference type="ARBA" id="ARBA00022737"/>
    </source>
</evidence>
<reference evidence="11 12" key="1">
    <citation type="submission" date="2017-07" db="EMBL/GenBank/DDBJ databases">
        <title>Draft genome sequence of Enterobacter cloacae ST128, a clinical strain coproducing KPC-2 and NDM-1 carbapenemases.</title>
        <authorList>
            <person name="Li X."/>
        </authorList>
    </citation>
    <scope>NUCLEOTIDE SEQUENCE [LARGE SCALE GENOMIC DNA]</scope>
    <source>
        <strain evidence="11 12">HBY</strain>
    </source>
</reference>
<feature type="domain" description="ABC transporter" evidence="10">
    <location>
        <begin position="3"/>
        <end position="122"/>
    </location>
</feature>
<evidence type="ECO:0000256" key="3">
    <source>
        <dbReference type="ARBA" id="ARBA00022519"/>
    </source>
</evidence>
<dbReference type="EC" id="3.6.3.17" evidence="11"/>
<dbReference type="PANTHER" id="PTHR43790:SF6">
    <property type="entry name" value="ARABINOSE IMPORT ATP-BINDING PROTEIN ARAG"/>
    <property type="match status" value="1"/>
</dbReference>
<keyword evidence="1" id="KW-0813">Transport</keyword>
<keyword evidence="4" id="KW-0762">Sugar transport</keyword>
<evidence type="ECO:0000256" key="1">
    <source>
        <dbReference type="ARBA" id="ARBA00022448"/>
    </source>
</evidence>
<keyword evidence="11" id="KW-0378">Hydrolase</keyword>
<evidence type="ECO:0000256" key="8">
    <source>
        <dbReference type="ARBA" id="ARBA00022967"/>
    </source>
</evidence>
<evidence type="ECO:0000259" key="10">
    <source>
        <dbReference type="Pfam" id="PF00005"/>
    </source>
</evidence>
<dbReference type="Proteomes" id="UP000231328">
    <property type="component" value="Unassembled WGS sequence"/>
</dbReference>
<evidence type="ECO:0000256" key="9">
    <source>
        <dbReference type="ARBA" id="ARBA00023136"/>
    </source>
</evidence>
<dbReference type="PANTHER" id="PTHR43790">
    <property type="entry name" value="CARBOHYDRATE TRANSPORT ATP-BINDING PROTEIN MG119-RELATED"/>
    <property type="match status" value="1"/>
</dbReference>
<evidence type="ECO:0000313" key="12">
    <source>
        <dbReference type="Proteomes" id="UP000231328"/>
    </source>
</evidence>
<dbReference type="InterPro" id="IPR003439">
    <property type="entry name" value="ABC_transporter-like_ATP-bd"/>
</dbReference>
<keyword evidence="5" id="KW-0677">Repeat</keyword>
<comment type="caution">
    <text evidence="11">The sequence shown here is derived from an EMBL/GenBank/DDBJ whole genome shotgun (WGS) entry which is preliminary data.</text>
</comment>
<keyword evidence="6" id="KW-0547">Nucleotide-binding</keyword>
<proteinExistence type="predicted"/>
<dbReference type="GO" id="GO:0005524">
    <property type="term" value="F:ATP binding"/>
    <property type="evidence" value="ECO:0007669"/>
    <property type="project" value="UniProtKB-KW"/>
</dbReference>
<dbReference type="RefSeq" id="WP_127345971.1">
    <property type="nucleotide sequence ID" value="NZ_NMVR01000775.1"/>
</dbReference>
<feature type="non-terminal residue" evidence="11">
    <location>
        <position position="1"/>
    </location>
</feature>
<dbReference type="SUPFAM" id="SSF52540">
    <property type="entry name" value="P-loop containing nucleoside triphosphate hydrolases"/>
    <property type="match status" value="1"/>
</dbReference>
<keyword evidence="3" id="KW-0997">Cell inner membrane</keyword>
<sequence length="122" mass="13421">FGGTQITAGQVYIDQQPIDIRKPSHAIAAGMMLCPEARKAEGIIPVHSVRDNINISARRKHVLGGCVINNSWEENNADQHIRSLNIKTPGAEQLIMNLSGGNQQKAILGRWLSEEMKVILLD</sequence>
<dbReference type="Gene3D" id="3.40.50.300">
    <property type="entry name" value="P-loop containing nucleotide triphosphate hydrolases"/>
    <property type="match status" value="1"/>
</dbReference>
<dbReference type="GO" id="GO:0016887">
    <property type="term" value="F:ATP hydrolysis activity"/>
    <property type="evidence" value="ECO:0007669"/>
    <property type="project" value="InterPro"/>
</dbReference>
<keyword evidence="9" id="KW-0472">Membrane</keyword>
<dbReference type="InterPro" id="IPR027417">
    <property type="entry name" value="P-loop_NTPase"/>
</dbReference>
<dbReference type="EMBL" id="NMVR01000775">
    <property type="protein sequence ID" value="PJG35943.1"/>
    <property type="molecule type" value="Genomic_DNA"/>
</dbReference>
<evidence type="ECO:0000256" key="4">
    <source>
        <dbReference type="ARBA" id="ARBA00022597"/>
    </source>
</evidence>
<accession>A0AAP8GEP4</accession>
<organism evidence="11 12">
    <name type="scientific">Enterobacter hormaechei</name>
    <dbReference type="NCBI Taxonomy" id="158836"/>
    <lineage>
        <taxon>Bacteria</taxon>
        <taxon>Pseudomonadati</taxon>
        <taxon>Pseudomonadota</taxon>
        <taxon>Gammaproteobacteria</taxon>
        <taxon>Enterobacterales</taxon>
        <taxon>Enterobacteriaceae</taxon>
        <taxon>Enterobacter</taxon>
        <taxon>Enterobacter cloacae complex</taxon>
    </lineage>
</organism>